<accession>A0A9Y1BPN7</accession>
<reference evidence="2" key="1">
    <citation type="journal article" date="2022" name="Nat. Microbiol.">
        <title>Unique mobile elements and scalable gene flow at the prokaryote-eukaryote boundary revealed by circularized Asgard archaea genomes.</title>
        <authorList>
            <person name="Wu F."/>
            <person name="Speth D.R."/>
            <person name="Philosof A."/>
            <person name="Cremiere A."/>
            <person name="Narayanan A."/>
            <person name="Barco R.A."/>
            <person name="Connon S.A."/>
            <person name="Amend J.P."/>
            <person name="Antoshechkin I.A."/>
            <person name="Orphan V.J."/>
        </authorList>
    </citation>
    <scope>NUCLEOTIDE SEQUENCE</scope>
    <source>
        <strain evidence="2">PR6</strain>
    </source>
</reference>
<dbReference type="AlphaFoldDB" id="A0A9Y1BPN7"/>
<dbReference type="Pfam" id="PF00092">
    <property type="entry name" value="VWA"/>
    <property type="match status" value="1"/>
</dbReference>
<dbReference type="InterPro" id="IPR036465">
    <property type="entry name" value="vWFA_dom_sf"/>
</dbReference>
<protein>
    <submittedName>
        <fullName evidence="2">VWA domain-containing protein</fullName>
    </submittedName>
</protein>
<dbReference type="PROSITE" id="PS50234">
    <property type="entry name" value="VWFA"/>
    <property type="match status" value="1"/>
</dbReference>
<evidence type="ECO:0000259" key="1">
    <source>
        <dbReference type="PROSITE" id="PS50234"/>
    </source>
</evidence>
<feature type="domain" description="VWFA" evidence="1">
    <location>
        <begin position="173"/>
        <end position="339"/>
    </location>
</feature>
<sequence>MDKNKLLEAEIVSGKRNPSVYSSLSDGMSFYEIKKQTELAIDVNNMPAIQGLAISNKFAVAEALNSKKGYTLLARRAAKGDSSAPELFFMLRTAIDDKMRPIFRRLARQVILKTAYGITGQGIRGEVFEQTEFEPGLDEFDIDETLERFLQNRSRVLHKEDIVTLERKERLKTAVLIFDTSGSLYGEKFTTAALAVAVMAYNLARDNFSVVLFNTKATVIKRMKERVRTDELVNRILESESAGYTNIAEGLKYGGLELEKIKRKNKFGILITDGAFNRGGDPRKYLMYYPKLHVIALPSKHDWGTRLCKDLARLGRGKFAEIKSYNSLPRVLMRLLKQV</sequence>
<organism evidence="2">
    <name type="scientific">Candidatus Heimdallarchaeum endolithica</name>
    <dbReference type="NCBI Taxonomy" id="2876572"/>
    <lineage>
        <taxon>Archaea</taxon>
        <taxon>Promethearchaeati</taxon>
        <taxon>Candidatus Heimdallarchaeota</taxon>
        <taxon>Candidatus Heimdallarchaeia (ex Rinke et al. 2021) (nom. nud.)</taxon>
        <taxon>Candidatus Heimdallarchaeales</taxon>
        <taxon>Candidatus Heimdallarchaeaceae</taxon>
        <taxon>Candidatus Heimdallarchaeum</taxon>
    </lineage>
</organism>
<dbReference type="SUPFAM" id="SSF53300">
    <property type="entry name" value="vWA-like"/>
    <property type="match status" value="1"/>
</dbReference>
<name>A0A9Y1BPN7_9ARCH</name>
<gene>
    <name evidence="2" type="ORF">K9W46_09760</name>
</gene>
<dbReference type="EMBL" id="CP084167">
    <property type="protein sequence ID" value="UJG42666.1"/>
    <property type="molecule type" value="Genomic_DNA"/>
</dbReference>
<dbReference type="CDD" id="cd00198">
    <property type="entry name" value="vWFA"/>
    <property type="match status" value="1"/>
</dbReference>
<dbReference type="Gene3D" id="3.40.50.410">
    <property type="entry name" value="von Willebrand factor, type A domain"/>
    <property type="match status" value="1"/>
</dbReference>
<dbReference type="SMART" id="SM00327">
    <property type="entry name" value="VWA"/>
    <property type="match status" value="1"/>
</dbReference>
<dbReference type="InterPro" id="IPR002035">
    <property type="entry name" value="VWF_A"/>
</dbReference>
<dbReference type="Proteomes" id="UP001200513">
    <property type="component" value="Chromosome"/>
</dbReference>
<evidence type="ECO:0000313" key="2">
    <source>
        <dbReference type="EMBL" id="UJG42666.1"/>
    </source>
</evidence>
<proteinExistence type="predicted"/>